<dbReference type="Gene3D" id="2.60.40.10">
    <property type="entry name" value="Immunoglobulins"/>
    <property type="match status" value="1"/>
</dbReference>
<proteinExistence type="predicted"/>
<evidence type="ECO:0000259" key="1">
    <source>
        <dbReference type="PROSITE" id="PS50853"/>
    </source>
</evidence>
<keyword evidence="3" id="KW-1185">Reference proteome</keyword>
<protein>
    <recommendedName>
        <fullName evidence="1">Fibronectin type-III domain-containing protein</fullName>
    </recommendedName>
</protein>
<reference evidence="2 3" key="1">
    <citation type="submission" date="2022-12" db="EMBL/GenBank/DDBJ databases">
        <title>Chromosome-level genome of Tegillarca granosa.</title>
        <authorList>
            <person name="Kim J."/>
        </authorList>
    </citation>
    <scope>NUCLEOTIDE SEQUENCE [LARGE SCALE GENOMIC DNA]</scope>
    <source>
        <strain evidence="2">Teg-2019</strain>
        <tissue evidence="2">Adductor muscle</tissue>
    </source>
</reference>
<dbReference type="Pfam" id="PF00041">
    <property type="entry name" value="fn3"/>
    <property type="match status" value="1"/>
</dbReference>
<evidence type="ECO:0000313" key="3">
    <source>
        <dbReference type="Proteomes" id="UP001217089"/>
    </source>
</evidence>
<dbReference type="EMBL" id="JARBDR010000672">
    <property type="protein sequence ID" value="KAJ8307945.1"/>
    <property type="molecule type" value="Genomic_DNA"/>
</dbReference>
<dbReference type="InterPro" id="IPR003961">
    <property type="entry name" value="FN3_dom"/>
</dbReference>
<dbReference type="CDD" id="cd00063">
    <property type="entry name" value="FN3"/>
    <property type="match status" value="1"/>
</dbReference>
<accession>A0ABQ9EW25</accession>
<comment type="caution">
    <text evidence="2">The sequence shown here is derived from an EMBL/GenBank/DDBJ whole genome shotgun (WGS) entry which is preliminary data.</text>
</comment>
<dbReference type="Proteomes" id="UP001217089">
    <property type="component" value="Unassembled WGS sequence"/>
</dbReference>
<dbReference type="InterPro" id="IPR013783">
    <property type="entry name" value="Ig-like_fold"/>
</dbReference>
<name>A0ABQ9EW25_TEGGR</name>
<dbReference type="SUPFAM" id="SSF49265">
    <property type="entry name" value="Fibronectin type III"/>
    <property type="match status" value="2"/>
</dbReference>
<organism evidence="2 3">
    <name type="scientific">Tegillarca granosa</name>
    <name type="common">Malaysian cockle</name>
    <name type="synonym">Anadara granosa</name>
    <dbReference type="NCBI Taxonomy" id="220873"/>
    <lineage>
        <taxon>Eukaryota</taxon>
        <taxon>Metazoa</taxon>
        <taxon>Spiralia</taxon>
        <taxon>Lophotrochozoa</taxon>
        <taxon>Mollusca</taxon>
        <taxon>Bivalvia</taxon>
        <taxon>Autobranchia</taxon>
        <taxon>Pteriomorphia</taxon>
        <taxon>Arcoida</taxon>
        <taxon>Arcoidea</taxon>
        <taxon>Arcidae</taxon>
        <taxon>Tegillarca</taxon>
    </lineage>
</organism>
<dbReference type="PROSITE" id="PS50853">
    <property type="entry name" value="FN3"/>
    <property type="match status" value="1"/>
</dbReference>
<dbReference type="InterPro" id="IPR036116">
    <property type="entry name" value="FN3_sf"/>
</dbReference>
<gene>
    <name evidence="2" type="ORF">KUTeg_014505</name>
</gene>
<evidence type="ECO:0000313" key="2">
    <source>
        <dbReference type="EMBL" id="KAJ8307945.1"/>
    </source>
</evidence>
<sequence length="217" mass="24234">MNGSEFITQVGQENYYSLYDVKVQAFNNYGDGPNSTAVRIYSAEDCKYICICLLVKSSVFANSFLLFQVPVAVVTNANAWRYNSTACKVTWDIVPDVRETMKGTIMGYQVSPILYPTEVHVYSHGPNSVMVYWRGVSTGTNEEPLQGYKLRYWTNGDDIRTANDVTVGKDTKAVIYGIQKDILYNLRVLGYSRGGDGNKGNTIYFTLGKTNLSTLSN</sequence>
<feature type="domain" description="Fibronectin type-III" evidence="1">
    <location>
        <begin position="115"/>
        <end position="210"/>
    </location>
</feature>